<organism evidence="1 2">
    <name type="scientific">Rugamonas aquatica</name>
    <dbReference type="NCBI Taxonomy" id="2743357"/>
    <lineage>
        <taxon>Bacteria</taxon>
        <taxon>Pseudomonadati</taxon>
        <taxon>Pseudomonadota</taxon>
        <taxon>Betaproteobacteria</taxon>
        <taxon>Burkholderiales</taxon>
        <taxon>Oxalobacteraceae</taxon>
        <taxon>Telluria group</taxon>
        <taxon>Rugamonas</taxon>
    </lineage>
</organism>
<accession>A0A6A7N2V9</accession>
<name>A0A6A7N2V9_9BURK</name>
<evidence type="ECO:0000313" key="1">
    <source>
        <dbReference type="EMBL" id="MQA39260.1"/>
    </source>
</evidence>
<keyword evidence="2" id="KW-1185">Reference proteome</keyword>
<feature type="non-terminal residue" evidence="1">
    <location>
        <position position="134"/>
    </location>
</feature>
<sequence>MPVVSSLRPGRSFPRRRESIERTLSMDSRFRGNDGAGAAGGGALWVMRVSGGVINMVISGMGVCYVTKPVQCQYTSAHNFSYCDGKMTNTRTRTSLLGAAASAAAEAVADALAAAEARSAAKAAAASVAASGRA</sequence>
<dbReference type="EMBL" id="WHUG01000005">
    <property type="protein sequence ID" value="MQA39260.1"/>
    <property type="molecule type" value="Genomic_DNA"/>
</dbReference>
<dbReference type="Proteomes" id="UP000440498">
    <property type="component" value="Unassembled WGS sequence"/>
</dbReference>
<evidence type="ECO:0000313" key="2">
    <source>
        <dbReference type="Proteomes" id="UP000440498"/>
    </source>
</evidence>
<dbReference type="AlphaFoldDB" id="A0A6A7N2V9"/>
<proteinExistence type="predicted"/>
<gene>
    <name evidence="1" type="ORF">GEV02_13985</name>
</gene>
<comment type="caution">
    <text evidence="1">The sequence shown here is derived from an EMBL/GenBank/DDBJ whole genome shotgun (WGS) entry which is preliminary data.</text>
</comment>
<reference evidence="1 2" key="1">
    <citation type="submission" date="2019-10" db="EMBL/GenBank/DDBJ databases">
        <title>Two novel species isolated from a subtropical stream in China.</title>
        <authorList>
            <person name="Lu H."/>
        </authorList>
    </citation>
    <scope>NUCLEOTIDE SEQUENCE [LARGE SCALE GENOMIC DNA]</scope>
    <source>
        <strain evidence="1 2">FT29W</strain>
    </source>
</reference>
<protein>
    <submittedName>
        <fullName evidence="1">Uncharacterized protein</fullName>
    </submittedName>
</protein>